<feature type="transmembrane region" description="Helical" evidence="8">
    <location>
        <begin position="378"/>
        <end position="396"/>
    </location>
</feature>
<comment type="caution">
    <text evidence="9">The sequence shown here is derived from an EMBL/GenBank/DDBJ whole genome shotgun (WGS) entry which is preliminary data.</text>
</comment>
<comment type="similarity">
    <text evidence="2">Belongs to the BCCT transporter (TC 2.A.15) family.</text>
</comment>
<dbReference type="PANTHER" id="PTHR30047">
    <property type="entry name" value="HIGH-AFFINITY CHOLINE TRANSPORT PROTEIN-RELATED"/>
    <property type="match status" value="1"/>
</dbReference>
<accession>A0ABW0ZDN3</accession>
<keyword evidence="7 8" id="KW-0472">Membrane</keyword>
<dbReference type="InterPro" id="IPR000060">
    <property type="entry name" value="BCCT_transptr"/>
</dbReference>
<proteinExistence type="inferred from homology"/>
<sequence length="588" mass="63456">MAEDKPTIRVRRPEDLDSVKGHCWTSAKEAGDTRMTQDIPRQEHEPIHPIEPAGPAHRPPSGSLIPCPRVFYPAAGLLVVFIAVTAIFPERVGDWIGRANTNVVQELGWYYIAITAGFVGFAIWIAASHMGNIVLGKDGEEPEFSLASWFAMLFAAGMGIGLVFWGVAEPLNHFSAPPPGSPAADPAEAARTAMDTTFLHWGLHAWAIYVVVGLAVAYSVHRRGHPISLRWALHPLLGDRINGFWGDAIDVIAVLGTLFGVATSLGLGVSQISGGLGYLGVVDDAGDGLKVVLIVVITAIALVSVVTGIDKGIKWLSNINMVMAIALVAFVMVAGPTVFILSEFVSQIGSYIQNFFRLSFNSMPFHEDGKQWLGGWTTFYWGWWISWAPFVGVFIARISRGRTVREFVIGVLLVPTLVTFIWFSALGGTALYQEVFQGGGLIGEEGVDSTTGLFQMLDLLPLAAITSGLAIMLIVIFFVTSSDSGSYVVDMLSSGGNPNPPVWSRAFWAAMEGAIAAVLLLAGSAAGANPLGALQTMAILLAFPFSFVMIGMCFATAKALIGEERQRQRRQRKWLAEELAKEIDQQPR</sequence>
<evidence type="ECO:0000313" key="10">
    <source>
        <dbReference type="Proteomes" id="UP001596072"/>
    </source>
</evidence>
<feature type="transmembrane region" description="Helical" evidence="8">
    <location>
        <begin position="459"/>
        <end position="481"/>
    </location>
</feature>
<dbReference type="RefSeq" id="WP_206056163.1">
    <property type="nucleotide sequence ID" value="NZ_JBHSNS010000002.1"/>
</dbReference>
<feature type="transmembrane region" description="Helical" evidence="8">
    <location>
        <begin position="70"/>
        <end position="88"/>
    </location>
</feature>
<feature type="transmembrane region" description="Helical" evidence="8">
    <location>
        <begin position="289"/>
        <end position="309"/>
    </location>
</feature>
<feature type="transmembrane region" description="Helical" evidence="8">
    <location>
        <begin position="408"/>
        <end position="432"/>
    </location>
</feature>
<evidence type="ECO:0000256" key="6">
    <source>
        <dbReference type="ARBA" id="ARBA00022989"/>
    </source>
</evidence>
<organism evidence="9 10">
    <name type="scientific">Nocardioides vastitatis</name>
    <dbReference type="NCBI Taxonomy" id="2568655"/>
    <lineage>
        <taxon>Bacteria</taxon>
        <taxon>Bacillati</taxon>
        <taxon>Actinomycetota</taxon>
        <taxon>Actinomycetes</taxon>
        <taxon>Propionibacteriales</taxon>
        <taxon>Nocardioidaceae</taxon>
        <taxon>Nocardioides</taxon>
    </lineage>
</organism>
<evidence type="ECO:0000313" key="9">
    <source>
        <dbReference type="EMBL" id="MFC5728637.1"/>
    </source>
</evidence>
<keyword evidence="4" id="KW-1003">Cell membrane</keyword>
<evidence type="ECO:0000256" key="3">
    <source>
        <dbReference type="ARBA" id="ARBA00022448"/>
    </source>
</evidence>
<evidence type="ECO:0000256" key="8">
    <source>
        <dbReference type="SAM" id="Phobius"/>
    </source>
</evidence>
<evidence type="ECO:0000256" key="1">
    <source>
        <dbReference type="ARBA" id="ARBA00004651"/>
    </source>
</evidence>
<dbReference type="EMBL" id="JBHSNS010000002">
    <property type="protein sequence ID" value="MFC5728637.1"/>
    <property type="molecule type" value="Genomic_DNA"/>
</dbReference>
<evidence type="ECO:0000256" key="4">
    <source>
        <dbReference type="ARBA" id="ARBA00022475"/>
    </source>
</evidence>
<reference evidence="10" key="1">
    <citation type="journal article" date="2019" name="Int. J. Syst. Evol. Microbiol.">
        <title>The Global Catalogue of Microorganisms (GCM) 10K type strain sequencing project: providing services to taxonomists for standard genome sequencing and annotation.</title>
        <authorList>
            <consortium name="The Broad Institute Genomics Platform"/>
            <consortium name="The Broad Institute Genome Sequencing Center for Infectious Disease"/>
            <person name="Wu L."/>
            <person name="Ma J."/>
        </authorList>
    </citation>
    <scope>NUCLEOTIDE SEQUENCE [LARGE SCALE GENOMIC DNA]</scope>
    <source>
        <strain evidence="10">YIM 94188</strain>
    </source>
</reference>
<feature type="transmembrane region" description="Helical" evidence="8">
    <location>
        <begin position="248"/>
        <end position="269"/>
    </location>
</feature>
<gene>
    <name evidence="9" type="ORF">ACFPQB_06875</name>
</gene>
<dbReference type="Proteomes" id="UP001596072">
    <property type="component" value="Unassembled WGS sequence"/>
</dbReference>
<keyword evidence="3" id="KW-0813">Transport</keyword>
<keyword evidence="6 8" id="KW-1133">Transmembrane helix</keyword>
<dbReference type="Pfam" id="PF02028">
    <property type="entry name" value="BCCT"/>
    <property type="match status" value="1"/>
</dbReference>
<feature type="transmembrane region" description="Helical" evidence="8">
    <location>
        <begin position="538"/>
        <end position="561"/>
    </location>
</feature>
<dbReference type="NCBIfam" id="TIGR00842">
    <property type="entry name" value="bcct"/>
    <property type="match status" value="1"/>
</dbReference>
<evidence type="ECO:0000256" key="7">
    <source>
        <dbReference type="ARBA" id="ARBA00023136"/>
    </source>
</evidence>
<feature type="transmembrane region" description="Helical" evidence="8">
    <location>
        <begin position="201"/>
        <end position="220"/>
    </location>
</feature>
<evidence type="ECO:0000256" key="5">
    <source>
        <dbReference type="ARBA" id="ARBA00022692"/>
    </source>
</evidence>
<evidence type="ECO:0000256" key="2">
    <source>
        <dbReference type="ARBA" id="ARBA00005658"/>
    </source>
</evidence>
<feature type="transmembrane region" description="Helical" evidence="8">
    <location>
        <begin position="321"/>
        <end position="341"/>
    </location>
</feature>
<feature type="transmembrane region" description="Helical" evidence="8">
    <location>
        <begin position="108"/>
        <end position="127"/>
    </location>
</feature>
<keyword evidence="5 8" id="KW-0812">Transmembrane</keyword>
<keyword evidence="10" id="KW-1185">Reference proteome</keyword>
<dbReference type="PANTHER" id="PTHR30047:SF7">
    <property type="entry name" value="HIGH-AFFINITY CHOLINE TRANSPORT PROTEIN"/>
    <property type="match status" value="1"/>
</dbReference>
<feature type="transmembrane region" description="Helical" evidence="8">
    <location>
        <begin position="147"/>
        <end position="168"/>
    </location>
</feature>
<name>A0ABW0ZDN3_9ACTN</name>
<feature type="transmembrane region" description="Helical" evidence="8">
    <location>
        <begin position="502"/>
        <end position="526"/>
    </location>
</feature>
<comment type="subcellular location">
    <subcellularLocation>
        <location evidence="1">Cell membrane</location>
        <topology evidence="1">Multi-pass membrane protein</topology>
    </subcellularLocation>
</comment>
<protein>
    <submittedName>
        <fullName evidence="9">BCCT family transporter</fullName>
    </submittedName>
</protein>